<dbReference type="InterPro" id="IPR035940">
    <property type="entry name" value="CAP_sf"/>
</dbReference>
<dbReference type="Gene3D" id="3.40.33.10">
    <property type="entry name" value="CAP"/>
    <property type="match status" value="1"/>
</dbReference>
<dbReference type="InterPro" id="IPR014044">
    <property type="entry name" value="CAP_dom"/>
</dbReference>
<dbReference type="PANTHER" id="PTHR31157:SF26">
    <property type="entry name" value="SCP-LIKE EXTRACELLULAR PROTEIN"/>
    <property type="match status" value="1"/>
</dbReference>
<reference evidence="3 4" key="1">
    <citation type="submission" date="2023-10" db="EMBL/GenBank/DDBJ databases">
        <title>179-bfca-hs.</title>
        <authorList>
            <person name="Miliotis G."/>
            <person name="Sengupta P."/>
            <person name="Hameed A."/>
            <person name="Chuvochina M."/>
            <person name="Mcdonagh F."/>
            <person name="Simpson A.C."/>
            <person name="Singh N.K."/>
            <person name="Rekha P.D."/>
            <person name="Raman K."/>
            <person name="Hugenholtz P."/>
            <person name="Venkateswaran K."/>
        </authorList>
    </citation>
    <scope>NUCLEOTIDE SEQUENCE [LARGE SCALE GENOMIC DNA]</scope>
    <source>
        <strain evidence="3 4">179-BFC-A-HS</strain>
    </source>
</reference>
<sequence length="340" mass="39226">MFYFLGKAEVTPKQAVENISHLFTEKKSDIKQKKVPEKKLLSSKYTGDLYQWLGKTPEELQKHLGNPERKDLSAYGYTWWVYTDQKQQYIQFGVDDNKITSVFAMGKSVSAEPVKIGQSYNEVKHAFSFPKEVTYDKGLASYQFLLKNEDVNARPLVKLSDNLFMQCYFDTFTKKLSAIRIIDGDTLLKHRPYELKYRGSLPKTEKLTDAEWKKIEKGMEQQIFDMTNVVRNSFNKPSLKWDDSVSEVAYLHSKDMAENNYFSHYGLDGTGLKERLAAKKVFYFAAGENIAAQYPDAPAAMHGWLNSKGHREALLNKDYTNLGVGVYKFYYTQNFLAKPM</sequence>
<dbReference type="RefSeq" id="WP_320384673.1">
    <property type="nucleotide sequence ID" value="NZ_JAROCA020000001.1"/>
</dbReference>
<evidence type="ECO:0000313" key="4">
    <source>
        <dbReference type="Proteomes" id="UP001228376"/>
    </source>
</evidence>
<protein>
    <submittedName>
        <fullName evidence="3">CAP domain-containing protein</fullName>
    </submittedName>
</protein>
<evidence type="ECO:0000259" key="2">
    <source>
        <dbReference type="Pfam" id="PF14504"/>
    </source>
</evidence>
<name>A0ABU5CJL0_9BACI</name>
<dbReference type="EMBL" id="JAROCA020000001">
    <property type="protein sequence ID" value="MDY0405989.1"/>
    <property type="molecule type" value="Genomic_DNA"/>
</dbReference>
<gene>
    <name evidence="3" type="ORF">P5G51_011850</name>
</gene>
<organism evidence="3 4">
    <name type="scientific">Tigheibacillus jepli</name>
    <dbReference type="NCBI Taxonomy" id="3035914"/>
    <lineage>
        <taxon>Bacteria</taxon>
        <taxon>Bacillati</taxon>
        <taxon>Bacillota</taxon>
        <taxon>Bacilli</taxon>
        <taxon>Bacillales</taxon>
        <taxon>Bacillaceae</taxon>
        <taxon>Tigheibacillus</taxon>
    </lineage>
</organism>
<proteinExistence type="predicted"/>
<keyword evidence="4" id="KW-1185">Reference proteome</keyword>
<accession>A0ABU5CJL0</accession>
<evidence type="ECO:0000313" key="3">
    <source>
        <dbReference type="EMBL" id="MDY0405989.1"/>
    </source>
</evidence>
<dbReference type="Proteomes" id="UP001228376">
    <property type="component" value="Unassembled WGS sequence"/>
</dbReference>
<feature type="domain" description="SCP" evidence="1">
    <location>
        <begin position="225"/>
        <end position="334"/>
    </location>
</feature>
<dbReference type="PANTHER" id="PTHR31157">
    <property type="entry name" value="SCP DOMAIN-CONTAINING PROTEIN"/>
    <property type="match status" value="1"/>
</dbReference>
<comment type="caution">
    <text evidence="3">The sequence shown here is derived from an EMBL/GenBank/DDBJ whole genome shotgun (WGS) entry which is preliminary data.</text>
</comment>
<dbReference type="InterPro" id="IPR029410">
    <property type="entry name" value="CAP_assoc"/>
</dbReference>
<dbReference type="CDD" id="cd05379">
    <property type="entry name" value="CAP_bacterial"/>
    <property type="match status" value="1"/>
</dbReference>
<dbReference type="SUPFAM" id="SSF55797">
    <property type="entry name" value="PR-1-like"/>
    <property type="match status" value="1"/>
</dbReference>
<evidence type="ECO:0000259" key="1">
    <source>
        <dbReference type="Pfam" id="PF00188"/>
    </source>
</evidence>
<feature type="domain" description="CAP-associated" evidence="2">
    <location>
        <begin position="53"/>
        <end position="193"/>
    </location>
</feature>
<dbReference type="Pfam" id="PF14504">
    <property type="entry name" value="CAP_assoc_N"/>
    <property type="match status" value="1"/>
</dbReference>
<dbReference type="Pfam" id="PF00188">
    <property type="entry name" value="CAP"/>
    <property type="match status" value="1"/>
</dbReference>